<evidence type="ECO:0000313" key="3">
    <source>
        <dbReference type="Proteomes" id="UP001469365"/>
    </source>
</evidence>
<protein>
    <recommendedName>
        <fullName evidence="4">DUF1453 domain-containing protein</fullName>
    </recommendedName>
</protein>
<dbReference type="RefSeq" id="WP_341414679.1">
    <property type="nucleotide sequence ID" value="NZ_JBBPCC010000003.1"/>
</dbReference>
<evidence type="ECO:0000256" key="1">
    <source>
        <dbReference type="SAM" id="Phobius"/>
    </source>
</evidence>
<sequence length="147" mass="15982">MASSIIVFVLVIFMMLREKEIRPGRLWITPLLFTWFILQSVAQTGSLTPTGLLLDAVFLVVGLALGGWRGSIEQVRVNPASGKVTSKGSIASVILVIAVLLLRWAVSSLGAHYALVSVGTGMLFIVLGSMCARSYVIYTKYHQLQSQ</sequence>
<keyword evidence="1" id="KW-0812">Transmembrane</keyword>
<dbReference type="Pfam" id="PF07301">
    <property type="entry name" value="DUF1453"/>
    <property type="match status" value="1"/>
</dbReference>
<dbReference type="Proteomes" id="UP001469365">
    <property type="component" value="Unassembled WGS sequence"/>
</dbReference>
<gene>
    <name evidence="2" type="ORF">WMW72_06795</name>
</gene>
<comment type="caution">
    <text evidence="2">The sequence shown here is derived from an EMBL/GenBank/DDBJ whole genome shotgun (WGS) entry which is preliminary data.</text>
</comment>
<evidence type="ECO:0008006" key="4">
    <source>
        <dbReference type="Google" id="ProtNLM"/>
    </source>
</evidence>
<feature type="transmembrane region" description="Helical" evidence="1">
    <location>
        <begin position="52"/>
        <end position="68"/>
    </location>
</feature>
<accession>A0ABU9DFG6</accession>
<organism evidence="2 3">
    <name type="scientific">Paenibacillus filicis</name>
    <dbReference type="NCBI Taxonomy" id="669464"/>
    <lineage>
        <taxon>Bacteria</taxon>
        <taxon>Bacillati</taxon>
        <taxon>Bacillota</taxon>
        <taxon>Bacilli</taxon>
        <taxon>Bacillales</taxon>
        <taxon>Paenibacillaceae</taxon>
        <taxon>Paenibacillus</taxon>
    </lineage>
</organism>
<feature type="transmembrane region" description="Helical" evidence="1">
    <location>
        <begin position="89"/>
        <end position="106"/>
    </location>
</feature>
<reference evidence="2 3" key="1">
    <citation type="submission" date="2024-04" db="EMBL/GenBank/DDBJ databases">
        <title>draft genome sequnece of Paenibacillus filicis.</title>
        <authorList>
            <person name="Kim D.-U."/>
        </authorList>
    </citation>
    <scope>NUCLEOTIDE SEQUENCE [LARGE SCALE GENOMIC DNA]</scope>
    <source>
        <strain evidence="2 3">KACC14197</strain>
    </source>
</reference>
<dbReference type="EMBL" id="JBBPCC010000003">
    <property type="protein sequence ID" value="MEK8127622.1"/>
    <property type="molecule type" value="Genomic_DNA"/>
</dbReference>
<keyword evidence="1" id="KW-0472">Membrane</keyword>
<dbReference type="InterPro" id="IPR058247">
    <property type="entry name" value="DUF1453"/>
</dbReference>
<keyword evidence="3" id="KW-1185">Reference proteome</keyword>
<keyword evidence="1" id="KW-1133">Transmembrane helix</keyword>
<evidence type="ECO:0000313" key="2">
    <source>
        <dbReference type="EMBL" id="MEK8127622.1"/>
    </source>
</evidence>
<feature type="transmembrane region" description="Helical" evidence="1">
    <location>
        <begin position="112"/>
        <end position="138"/>
    </location>
</feature>
<name>A0ABU9DFG6_9BACL</name>
<proteinExistence type="predicted"/>